<feature type="domain" description="Cux N-terminal" evidence="14">
    <location>
        <begin position="12"/>
        <end position="118"/>
    </location>
</feature>
<name>A0A9W8BI44_9FUNG</name>
<evidence type="ECO:0000256" key="7">
    <source>
        <dbReference type="ARBA" id="ARBA00023034"/>
    </source>
</evidence>
<accession>A0A9W8BI44</accession>
<feature type="compositionally biased region" description="Basic and acidic residues" evidence="11">
    <location>
        <begin position="205"/>
        <end position="217"/>
    </location>
</feature>
<dbReference type="Pfam" id="PF08172">
    <property type="entry name" value="CASP_C"/>
    <property type="match status" value="1"/>
</dbReference>
<keyword evidence="5 12" id="KW-0812">Transmembrane</keyword>
<dbReference type="InterPro" id="IPR057476">
    <property type="entry name" value="Cux_N"/>
</dbReference>
<evidence type="ECO:0000256" key="12">
    <source>
        <dbReference type="SAM" id="Phobius"/>
    </source>
</evidence>
<dbReference type="GO" id="GO:0006891">
    <property type="term" value="P:intra-Golgi vesicle-mediated transport"/>
    <property type="evidence" value="ECO:0007669"/>
    <property type="project" value="InterPro"/>
</dbReference>
<evidence type="ECO:0000256" key="2">
    <source>
        <dbReference type="ARBA" id="ARBA00006415"/>
    </source>
</evidence>
<proteinExistence type="inferred from homology"/>
<evidence type="ECO:0000259" key="14">
    <source>
        <dbReference type="Pfam" id="PF25398"/>
    </source>
</evidence>
<keyword evidence="4" id="KW-0813">Transport</keyword>
<keyword evidence="8 10" id="KW-0175">Coiled coil</keyword>
<dbReference type="Proteomes" id="UP001150907">
    <property type="component" value="Unassembled WGS sequence"/>
</dbReference>
<organism evidence="15 16">
    <name type="scientific">Coemansia thaxteri</name>
    <dbReference type="NCBI Taxonomy" id="2663907"/>
    <lineage>
        <taxon>Eukaryota</taxon>
        <taxon>Fungi</taxon>
        <taxon>Fungi incertae sedis</taxon>
        <taxon>Zoopagomycota</taxon>
        <taxon>Kickxellomycotina</taxon>
        <taxon>Kickxellomycetes</taxon>
        <taxon>Kickxellales</taxon>
        <taxon>Kickxellaceae</taxon>
        <taxon>Coemansia</taxon>
    </lineage>
</organism>
<evidence type="ECO:0000256" key="8">
    <source>
        <dbReference type="ARBA" id="ARBA00023054"/>
    </source>
</evidence>
<comment type="similarity">
    <text evidence="2">Belongs to the CASP family.</text>
</comment>
<keyword evidence="6 12" id="KW-1133">Transmembrane helix</keyword>
<keyword evidence="9 12" id="KW-0472">Membrane</keyword>
<sequence length="620" mass="68332">MPPSAIDDGVLAGALEYWRSVNLSELLRELDSAGLAMVENQKTSLQERRQLAEKTKEFRGVADDLKAGAFKPLLRAYQSEIDGLTKRMKFAESSFLQLFKALSEAPDPEPFIAGLVEERAAEAARGRGGSREEEERMRADGLQRQVDALRADVAGAVREQVAQRERELREQSDDLVRHLRDREADLQRQVAAANRRLAAAQSTHESQEAERAELSESADRELVGKLAELDIVQSDLDHAHARMAELQAQNSRLRADLDAAASAGGDVRGSGDTDETARLFARLERAEADLLHQNARHAAVLASAECETHAKDDELRRLRAEIRRCADYDEVKRDLETIKSVELSGWGADDEEGDADSAPAEGVPLERLLVRRNKALENRLTDARNSLAQRHAELAALQARAQELESGLALKSALAERLEADLLQIKPAEITASTAAAASASAAAAAASSSPGSGVLEIVTGQRDRFRQRNLALDDELRAQGAAAGELRAQAEQLRQDNLRLYEEIKYLRSYAGSARRDAAAVTIPGPPAPDVSAKYSGMYEEALNPFNAFHRRESSRRVRSMGVLDRLIYMFSNFVLANRRARMAMLAYVCLLHLLVMATLYRSLLLDESSHERTTQTAN</sequence>
<dbReference type="EMBL" id="JANBQF010000187">
    <property type="protein sequence ID" value="KAJ2003920.1"/>
    <property type="molecule type" value="Genomic_DNA"/>
</dbReference>
<dbReference type="Pfam" id="PF25398">
    <property type="entry name" value="CUX1_N"/>
    <property type="match status" value="1"/>
</dbReference>
<dbReference type="InterPro" id="IPR012955">
    <property type="entry name" value="CASP_C"/>
</dbReference>
<evidence type="ECO:0000256" key="5">
    <source>
        <dbReference type="ARBA" id="ARBA00022692"/>
    </source>
</evidence>
<evidence type="ECO:0000256" key="6">
    <source>
        <dbReference type="ARBA" id="ARBA00022989"/>
    </source>
</evidence>
<comment type="subcellular location">
    <subcellularLocation>
        <location evidence="1">Golgi apparatus membrane</location>
        <topology evidence="1">Single-pass type IV membrane protein</topology>
    </subcellularLocation>
</comment>
<protein>
    <recommendedName>
        <fullName evidence="3">Protein CASP</fullName>
    </recommendedName>
</protein>
<gene>
    <name evidence="15" type="ORF">H4R26_002800</name>
</gene>
<keyword evidence="16" id="KW-1185">Reference proteome</keyword>
<dbReference type="PANTHER" id="PTHR14043">
    <property type="entry name" value="CCAAT DISPLACEMENT PROTEIN-RELATED"/>
    <property type="match status" value="1"/>
</dbReference>
<dbReference type="PANTHER" id="PTHR14043:SF2">
    <property type="entry name" value="HOMEOBOX PROTEIN CUT"/>
    <property type="match status" value="1"/>
</dbReference>
<dbReference type="OrthoDB" id="10257567at2759"/>
<dbReference type="AlphaFoldDB" id="A0A9W8BI44"/>
<feature type="transmembrane region" description="Helical" evidence="12">
    <location>
        <begin position="584"/>
        <end position="602"/>
    </location>
</feature>
<evidence type="ECO:0000313" key="15">
    <source>
        <dbReference type="EMBL" id="KAJ2003920.1"/>
    </source>
</evidence>
<evidence type="ECO:0000259" key="13">
    <source>
        <dbReference type="Pfam" id="PF08172"/>
    </source>
</evidence>
<evidence type="ECO:0000256" key="9">
    <source>
        <dbReference type="ARBA" id="ARBA00023136"/>
    </source>
</evidence>
<evidence type="ECO:0000256" key="4">
    <source>
        <dbReference type="ARBA" id="ARBA00022448"/>
    </source>
</evidence>
<feature type="region of interest" description="Disordered" evidence="11">
    <location>
        <begin position="123"/>
        <end position="143"/>
    </location>
</feature>
<reference evidence="15" key="1">
    <citation type="submission" date="2022-07" db="EMBL/GenBank/DDBJ databases">
        <title>Phylogenomic reconstructions and comparative analyses of Kickxellomycotina fungi.</title>
        <authorList>
            <person name="Reynolds N.K."/>
            <person name="Stajich J.E."/>
            <person name="Barry K."/>
            <person name="Grigoriev I.V."/>
            <person name="Crous P."/>
            <person name="Smith M.E."/>
        </authorList>
    </citation>
    <scope>NUCLEOTIDE SEQUENCE</scope>
    <source>
        <strain evidence="15">IMI 214461</strain>
    </source>
</reference>
<evidence type="ECO:0000313" key="16">
    <source>
        <dbReference type="Proteomes" id="UP001150907"/>
    </source>
</evidence>
<feature type="compositionally biased region" description="Basic and acidic residues" evidence="11">
    <location>
        <begin position="123"/>
        <end position="141"/>
    </location>
</feature>
<feature type="region of interest" description="Disordered" evidence="11">
    <location>
        <begin position="197"/>
        <end position="217"/>
    </location>
</feature>
<evidence type="ECO:0000256" key="11">
    <source>
        <dbReference type="SAM" id="MobiDB-lite"/>
    </source>
</evidence>
<evidence type="ECO:0000256" key="3">
    <source>
        <dbReference type="ARBA" id="ARBA00018691"/>
    </source>
</evidence>
<keyword evidence="7" id="KW-0333">Golgi apparatus</keyword>
<evidence type="ECO:0000256" key="10">
    <source>
        <dbReference type="SAM" id="Coils"/>
    </source>
</evidence>
<evidence type="ECO:0000256" key="1">
    <source>
        <dbReference type="ARBA" id="ARBA00004409"/>
    </source>
</evidence>
<comment type="caution">
    <text evidence="15">The sequence shown here is derived from an EMBL/GenBank/DDBJ whole genome shotgun (WGS) entry which is preliminary data.</text>
</comment>
<dbReference type="GO" id="GO:0000139">
    <property type="term" value="C:Golgi membrane"/>
    <property type="evidence" value="ECO:0007669"/>
    <property type="project" value="UniProtKB-SubCell"/>
</dbReference>
<feature type="coiled-coil region" evidence="10">
    <location>
        <begin position="35"/>
        <end position="94"/>
    </location>
</feature>
<feature type="domain" description="CASP C-terminal" evidence="13">
    <location>
        <begin position="376"/>
        <end position="604"/>
    </location>
</feature>